<feature type="repeat" description="TPR" evidence="6">
    <location>
        <begin position="5"/>
        <end position="38"/>
    </location>
</feature>
<proteinExistence type="predicted"/>
<dbReference type="Pfam" id="PF00515">
    <property type="entry name" value="TPR_1"/>
    <property type="match status" value="1"/>
</dbReference>
<dbReference type="InterPro" id="IPR019734">
    <property type="entry name" value="TPR_rpt"/>
</dbReference>
<dbReference type="InterPro" id="IPR006636">
    <property type="entry name" value="STI1_HS-bd"/>
</dbReference>
<dbReference type="PANTHER" id="PTHR22904:SF523">
    <property type="entry name" value="STRESS-INDUCED-PHOSPHOPROTEIN 1"/>
    <property type="match status" value="1"/>
</dbReference>
<feature type="repeat" description="TPR" evidence="6">
    <location>
        <begin position="140"/>
        <end position="173"/>
    </location>
</feature>
<sequence>MAEAALQEKNLGNEAYKRKDFPTAHRHYDKAIELDPNNITYYSNKAAVFFEETKYEDCIKTCEKAVEVGREQRADYSLIAKAMARIANSYVKLENYKDALHWYEKSLSEHRDPEVVKKYKQLEKEFKERERLSYINPEISEQEKTLGNESFKKGDYPNAMKHYNEAIKRNPDNAVLYSNRAACYTKLMEFQRAIDDCDTSIKKDPKFIKAYIRKGAALQAIREFTRAQRAYEEALAIDSNNQEARDGLMLCMSSNDENPEKARERALQDPEVQEILRDPSMRVMLEQMSQDPGAVREHLQNPEILRKLMKLRDAGIVQMR</sequence>
<dbReference type="SMART" id="SM00727">
    <property type="entry name" value="STI1"/>
    <property type="match status" value="1"/>
</dbReference>
<evidence type="ECO:0000259" key="7">
    <source>
        <dbReference type="SMART" id="SM00727"/>
    </source>
</evidence>
<keyword evidence="4 6" id="KW-0802">TPR repeat</keyword>
<dbReference type="FunFam" id="1.10.260.100:FF:000002">
    <property type="entry name" value="Stress-induced-phosphoprotein 1 (Hsp70/Hsp90-organizing)"/>
    <property type="match status" value="1"/>
</dbReference>
<dbReference type="FunFam" id="1.25.40.10:FF:000027">
    <property type="entry name" value="stress-induced-phosphoprotein 1 isoform X1"/>
    <property type="match status" value="1"/>
</dbReference>
<dbReference type="Proteomes" id="UP000887540">
    <property type="component" value="Unplaced"/>
</dbReference>
<comment type="subcellular location">
    <subcellularLocation>
        <location evidence="1">Cytoplasm</location>
    </subcellularLocation>
</comment>
<dbReference type="PROSITE" id="PS50005">
    <property type="entry name" value="TPR"/>
    <property type="match status" value="4"/>
</dbReference>
<evidence type="ECO:0000313" key="8">
    <source>
        <dbReference type="Proteomes" id="UP000887540"/>
    </source>
</evidence>
<keyword evidence="8" id="KW-1185">Reference proteome</keyword>
<keyword evidence="2" id="KW-0963">Cytoplasm</keyword>
<dbReference type="Pfam" id="PF13181">
    <property type="entry name" value="TPR_8"/>
    <property type="match status" value="1"/>
</dbReference>
<organism evidence="8 9">
    <name type="scientific">Acrobeloides nanus</name>
    <dbReference type="NCBI Taxonomy" id="290746"/>
    <lineage>
        <taxon>Eukaryota</taxon>
        <taxon>Metazoa</taxon>
        <taxon>Ecdysozoa</taxon>
        <taxon>Nematoda</taxon>
        <taxon>Chromadorea</taxon>
        <taxon>Rhabditida</taxon>
        <taxon>Tylenchina</taxon>
        <taxon>Cephalobomorpha</taxon>
        <taxon>Cephaloboidea</taxon>
        <taxon>Cephalobidae</taxon>
        <taxon>Acrobeloides</taxon>
    </lineage>
</organism>
<dbReference type="PANTHER" id="PTHR22904">
    <property type="entry name" value="TPR REPEAT CONTAINING PROTEIN"/>
    <property type="match status" value="1"/>
</dbReference>
<evidence type="ECO:0000256" key="6">
    <source>
        <dbReference type="PROSITE-ProRule" id="PRU00339"/>
    </source>
</evidence>
<dbReference type="Pfam" id="PF17830">
    <property type="entry name" value="STI1-HOP_DP"/>
    <property type="match status" value="1"/>
</dbReference>
<feature type="repeat" description="TPR" evidence="6">
    <location>
        <begin position="208"/>
        <end position="241"/>
    </location>
</feature>
<dbReference type="Gene3D" id="1.25.40.10">
    <property type="entry name" value="Tetratricopeptide repeat domain"/>
    <property type="match status" value="2"/>
</dbReference>
<evidence type="ECO:0000313" key="9">
    <source>
        <dbReference type="WBParaSite" id="ACRNAN_scaffold4478.g30540.t1"/>
    </source>
</evidence>
<dbReference type="FunFam" id="1.25.40.10:FF:000010">
    <property type="entry name" value="Stress-induced phosphoprotein 1"/>
    <property type="match status" value="1"/>
</dbReference>
<dbReference type="Pfam" id="PF13424">
    <property type="entry name" value="TPR_12"/>
    <property type="match status" value="1"/>
</dbReference>
<dbReference type="InterPro" id="IPR041243">
    <property type="entry name" value="STI1/HOP_DP"/>
</dbReference>
<feature type="repeat" description="TPR" evidence="6">
    <location>
        <begin position="80"/>
        <end position="113"/>
    </location>
</feature>
<name>A0A914DXS5_9BILA</name>
<dbReference type="InterPro" id="IPR011990">
    <property type="entry name" value="TPR-like_helical_dom_sf"/>
</dbReference>
<dbReference type="GO" id="GO:0051879">
    <property type="term" value="F:Hsp90 protein binding"/>
    <property type="evidence" value="ECO:0007669"/>
    <property type="project" value="TreeGrafter"/>
</dbReference>
<reference evidence="9" key="1">
    <citation type="submission" date="2022-11" db="UniProtKB">
        <authorList>
            <consortium name="WormBaseParasite"/>
        </authorList>
    </citation>
    <scope>IDENTIFICATION</scope>
</reference>
<evidence type="ECO:0000256" key="2">
    <source>
        <dbReference type="ARBA" id="ARBA00022490"/>
    </source>
</evidence>
<evidence type="ECO:0000256" key="1">
    <source>
        <dbReference type="ARBA" id="ARBA00004496"/>
    </source>
</evidence>
<accession>A0A914DXS5</accession>
<keyword evidence="3" id="KW-0677">Repeat</keyword>
<evidence type="ECO:0000256" key="4">
    <source>
        <dbReference type="ARBA" id="ARBA00022803"/>
    </source>
</evidence>
<protein>
    <recommendedName>
        <fullName evidence="5">Stress-induced-phosphoprotein 1</fullName>
    </recommendedName>
</protein>
<feature type="domain" description="STI1" evidence="7">
    <location>
        <begin position="269"/>
        <end position="308"/>
    </location>
</feature>
<dbReference type="WBParaSite" id="ACRNAN_scaffold4478.g30540.t1">
    <property type="protein sequence ID" value="ACRNAN_scaffold4478.g30540.t1"/>
    <property type="gene ID" value="ACRNAN_scaffold4478.g30540"/>
</dbReference>
<evidence type="ECO:0000256" key="5">
    <source>
        <dbReference type="ARBA" id="ARBA00026193"/>
    </source>
</evidence>
<dbReference type="Gene3D" id="1.10.260.100">
    <property type="match status" value="1"/>
</dbReference>
<dbReference type="SMART" id="SM00028">
    <property type="entry name" value="TPR"/>
    <property type="match status" value="6"/>
</dbReference>
<dbReference type="Pfam" id="PF13414">
    <property type="entry name" value="TPR_11"/>
    <property type="match status" value="1"/>
</dbReference>
<evidence type="ECO:0000256" key="3">
    <source>
        <dbReference type="ARBA" id="ARBA00022737"/>
    </source>
</evidence>
<dbReference type="AlphaFoldDB" id="A0A914DXS5"/>
<dbReference type="GO" id="GO:0005737">
    <property type="term" value="C:cytoplasm"/>
    <property type="evidence" value="ECO:0007669"/>
    <property type="project" value="UniProtKB-SubCell"/>
</dbReference>
<dbReference type="SUPFAM" id="SSF48452">
    <property type="entry name" value="TPR-like"/>
    <property type="match status" value="2"/>
</dbReference>